<accession>A0A0W8F5E1</accession>
<dbReference type="GO" id="GO:0004462">
    <property type="term" value="F:lactoylglutathione lyase activity"/>
    <property type="evidence" value="ECO:0007669"/>
    <property type="project" value="UniProtKB-EC"/>
</dbReference>
<dbReference type="PROSITE" id="PS51819">
    <property type="entry name" value="VOC"/>
    <property type="match status" value="1"/>
</dbReference>
<dbReference type="PANTHER" id="PTHR36503:SF1">
    <property type="entry name" value="BLR2520 PROTEIN"/>
    <property type="match status" value="1"/>
</dbReference>
<gene>
    <name evidence="2" type="ORF">ASZ90_014241</name>
</gene>
<sequence>MEARLNIVTLGVRDLDKAIRFYRDGLGWPMSSVSAGDFAIFKLSTGTALALFPRELLALDANVRDPGGFGGITLAHNVATREEVDLVLSQAIQSGGSILKPAQAPEWGGYSGYFADPDGHPWEIAWNPHFELEQGCLVLPD</sequence>
<dbReference type="Pfam" id="PF00903">
    <property type="entry name" value="Glyoxalase"/>
    <property type="match status" value="1"/>
</dbReference>
<dbReference type="SUPFAM" id="SSF54593">
    <property type="entry name" value="Glyoxalase/Bleomycin resistance protein/Dihydroxybiphenyl dioxygenase"/>
    <property type="match status" value="1"/>
</dbReference>
<evidence type="ECO:0000259" key="1">
    <source>
        <dbReference type="PROSITE" id="PS51819"/>
    </source>
</evidence>
<proteinExistence type="predicted"/>
<comment type="caution">
    <text evidence="2">The sequence shown here is derived from an EMBL/GenBank/DDBJ whole genome shotgun (WGS) entry which is preliminary data.</text>
</comment>
<feature type="domain" description="VOC" evidence="1">
    <location>
        <begin position="4"/>
        <end position="127"/>
    </location>
</feature>
<name>A0A0W8F5E1_9ZZZZ</name>
<dbReference type="Gene3D" id="3.10.180.10">
    <property type="entry name" value="2,3-Dihydroxybiphenyl 1,2-Dioxygenase, domain 1"/>
    <property type="match status" value="1"/>
</dbReference>
<protein>
    <submittedName>
        <fullName evidence="2">Lactoylglutathione lyase</fullName>
        <ecNumber evidence="2">4.4.1.5</ecNumber>
    </submittedName>
</protein>
<dbReference type="PANTHER" id="PTHR36503">
    <property type="entry name" value="BLR2520 PROTEIN"/>
    <property type="match status" value="1"/>
</dbReference>
<dbReference type="AlphaFoldDB" id="A0A0W8F5E1"/>
<dbReference type="EC" id="4.4.1.5" evidence="2"/>
<dbReference type="CDD" id="cd07251">
    <property type="entry name" value="VOC_like"/>
    <property type="match status" value="1"/>
</dbReference>
<dbReference type="InterPro" id="IPR004360">
    <property type="entry name" value="Glyas_Fos-R_dOase_dom"/>
</dbReference>
<dbReference type="EMBL" id="LNQE01001515">
    <property type="protein sequence ID" value="KUG16076.1"/>
    <property type="molecule type" value="Genomic_DNA"/>
</dbReference>
<keyword evidence="2" id="KW-0456">Lyase</keyword>
<organism evidence="2">
    <name type="scientific">hydrocarbon metagenome</name>
    <dbReference type="NCBI Taxonomy" id="938273"/>
    <lineage>
        <taxon>unclassified sequences</taxon>
        <taxon>metagenomes</taxon>
        <taxon>ecological metagenomes</taxon>
    </lineage>
</organism>
<dbReference type="InterPro" id="IPR037523">
    <property type="entry name" value="VOC_core"/>
</dbReference>
<dbReference type="InterPro" id="IPR029068">
    <property type="entry name" value="Glyas_Bleomycin-R_OHBP_Dase"/>
</dbReference>
<reference evidence="2" key="1">
    <citation type="journal article" date="2015" name="Proc. Natl. Acad. Sci. U.S.A.">
        <title>Networks of energetic and metabolic interactions define dynamics in microbial communities.</title>
        <authorList>
            <person name="Embree M."/>
            <person name="Liu J.K."/>
            <person name="Al-Bassam M.M."/>
            <person name="Zengler K."/>
        </authorList>
    </citation>
    <scope>NUCLEOTIDE SEQUENCE</scope>
</reference>
<evidence type="ECO:0000313" key="2">
    <source>
        <dbReference type="EMBL" id="KUG16076.1"/>
    </source>
</evidence>